<comment type="catalytic activity">
    <reaction evidence="4">
        <text>n isopentenyl diphosphate + (2E,6E)-farnesyl diphosphate = a di-trans,poly-cis-polyprenyl diphosphate + n diphosphate</text>
        <dbReference type="Rhea" id="RHEA:53008"/>
        <dbReference type="Rhea" id="RHEA-COMP:19494"/>
        <dbReference type="ChEBI" id="CHEBI:33019"/>
        <dbReference type="ChEBI" id="CHEBI:128769"/>
        <dbReference type="ChEBI" id="CHEBI:136960"/>
        <dbReference type="ChEBI" id="CHEBI:175763"/>
        <dbReference type="EC" id="2.5.1.87"/>
    </reaction>
</comment>
<protein>
    <recommendedName>
        <fullName evidence="5">Alkyl transferase</fullName>
        <ecNumber evidence="5">2.5.1.-</ecNumber>
    </recommendedName>
</protein>
<comment type="similarity">
    <text evidence="1 5">Belongs to the UPP synthase family.</text>
</comment>
<dbReference type="Gene3D" id="3.40.1180.10">
    <property type="entry name" value="Decaprenyl diphosphate synthase-like"/>
    <property type="match status" value="1"/>
</dbReference>
<evidence type="ECO:0000313" key="7">
    <source>
        <dbReference type="Proteomes" id="UP001367676"/>
    </source>
</evidence>
<dbReference type="Proteomes" id="UP001367676">
    <property type="component" value="Unassembled WGS sequence"/>
</dbReference>
<evidence type="ECO:0000256" key="3">
    <source>
        <dbReference type="ARBA" id="ARBA00022842"/>
    </source>
</evidence>
<reference evidence="6 7" key="1">
    <citation type="submission" date="2024-03" db="EMBL/GenBank/DDBJ databases">
        <title>Adaptation during the transition from Ophiocordyceps entomopathogen to insect associate is accompanied by gene loss and intensified selection.</title>
        <authorList>
            <person name="Ward C.M."/>
            <person name="Onetto C.A."/>
            <person name="Borneman A.R."/>
        </authorList>
    </citation>
    <scope>NUCLEOTIDE SEQUENCE [LARGE SCALE GENOMIC DNA]</scope>
    <source>
        <strain evidence="6">AWRI1</strain>
        <tissue evidence="6">Single Adult Female</tissue>
    </source>
</reference>
<name>A0AAN9TEQ3_9HEMI</name>
<proteinExistence type="inferred from homology"/>
<dbReference type="AlphaFoldDB" id="A0AAN9TEQ3"/>
<dbReference type="CDD" id="cd00475">
    <property type="entry name" value="Cis_IPPS"/>
    <property type="match status" value="1"/>
</dbReference>
<evidence type="ECO:0000256" key="4">
    <source>
        <dbReference type="ARBA" id="ARBA00047353"/>
    </source>
</evidence>
<dbReference type="InterPro" id="IPR018520">
    <property type="entry name" value="UPP_synth-like_CS"/>
</dbReference>
<keyword evidence="2 5" id="KW-0808">Transferase</keyword>
<keyword evidence="7" id="KW-1185">Reference proteome</keyword>
<gene>
    <name evidence="6" type="ORF">V9T40_005472</name>
</gene>
<keyword evidence="3" id="KW-0460">Magnesium</keyword>
<dbReference type="NCBIfam" id="TIGR00055">
    <property type="entry name" value="uppS"/>
    <property type="match status" value="1"/>
</dbReference>
<sequence>MSALATHSRKLMSMSSMSSSAGTSWIFDKPLWWVHRMCFYVLKWGSMPKHIAFIMDGNRRYAKKLGADRVAGHQRGFSKLTETLQWCLDLNVLEVTVFAFSIENFKRSEDEVDTLMYLAREKFRNLIEEWQKLREHGICVRVIGNLTLLPKDLITLIMIAMLLTKDNKRAFLNIAFSYTSREEMCTTSSQIVYGFRNGSMCESEITENIFDRCLYTYCSPVPELMVRTSGEHRLSDFLMWQGSFSYIHFVNVLWPEFSPWNLMSAVFCYQHFVNKLAKPFYKELPSVTENLSHCVNILHEERLRILHDMCCSNGQSMNWQKLNSISCDDLYDYYKTNFKA</sequence>
<evidence type="ECO:0000256" key="1">
    <source>
        <dbReference type="ARBA" id="ARBA00005432"/>
    </source>
</evidence>
<dbReference type="Pfam" id="PF01255">
    <property type="entry name" value="Prenyltransf"/>
    <property type="match status" value="1"/>
</dbReference>
<dbReference type="GO" id="GO:0016094">
    <property type="term" value="P:polyprenol biosynthetic process"/>
    <property type="evidence" value="ECO:0007669"/>
    <property type="project" value="TreeGrafter"/>
</dbReference>
<dbReference type="HAMAP" id="MF_01139">
    <property type="entry name" value="ISPT"/>
    <property type="match status" value="1"/>
</dbReference>
<dbReference type="GO" id="GO:1904423">
    <property type="term" value="C:dehydrodolichyl diphosphate synthase complex"/>
    <property type="evidence" value="ECO:0007669"/>
    <property type="project" value="TreeGrafter"/>
</dbReference>
<comment type="caution">
    <text evidence="6">The sequence shown here is derived from an EMBL/GenBank/DDBJ whole genome shotgun (WGS) entry which is preliminary data.</text>
</comment>
<organism evidence="6 7">
    <name type="scientific">Parthenolecanium corni</name>
    <dbReference type="NCBI Taxonomy" id="536013"/>
    <lineage>
        <taxon>Eukaryota</taxon>
        <taxon>Metazoa</taxon>
        <taxon>Ecdysozoa</taxon>
        <taxon>Arthropoda</taxon>
        <taxon>Hexapoda</taxon>
        <taxon>Insecta</taxon>
        <taxon>Pterygota</taxon>
        <taxon>Neoptera</taxon>
        <taxon>Paraneoptera</taxon>
        <taxon>Hemiptera</taxon>
        <taxon>Sternorrhyncha</taxon>
        <taxon>Coccoidea</taxon>
        <taxon>Coccidae</taxon>
        <taxon>Parthenolecanium</taxon>
    </lineage>
</organism>
<dbReference type="EMBL" id="JBBCAQ010000023">
    <property type="protein sequence ID" value="KAK7588227.1"/>
    <property type="molecule type" value="Genomic_DNA"/>
</dbReference>
<dbReference type="FunFam" id="3.40.1180.10:FF:000005">
    <property type="entry name" value="Alkyl transferase"/>
    <property type="match status" value="1"/>
</dbReference>
<dbReference type="GO" id="GO:0005783">
    <property type="term" value="C:endoplasmic reticulum"/>
    <property type="evidence" value="ECO:0007669"/>
    <property type="project" value="TreeGrafter"/>
</dbReference>
<accession>A0AAN9TEQ3</accession>
<evidence type="ECO:0000256" key="5">
    <source>
        <dbReference type="RuleBase" id="RU363018"/>
    </source>
</evidence>
<dbReference type="PANTHER" id="PTHR10291">
    <property type="entry name" value="DEHYDRODOLICHYL DIPHOSPHATE SYNTHASE FAMILY MEMBER"/>
    <property type="match status" value="1"/>
</dbReference>
<evidence type="ECO:0000256" key="2">
    <source>
        <dbReference type="ARBA" id="ARBA00022679"/>
    </source>
</evidence>
<dbReference type="EC" id="2.5.1.-" evidence="5"/>
<dbReference type="PROSITE" id="PS01066">
    <property type="entry name" value="UPP_SYNTHASE"/>
    <property type="match status" value="1"/>
</dbReference>
<evidence type="ECO:0000313" key="6">
    <source>
        <dbReference type="EMBL" id="KAK7588227.1"/>
    </source>
</evidence>
<dbReference type="InterPro" id="IPR036424">
    <property type="entry name" value="UPP_synth-like_sf"/>
</dbReference>
<dbReference type="GO" id="GO:0045547">
    <property type="term" value="F:ditrans,polycis-polyprenyl diphosphate synthase [(2E,6E)-farnesyl diphosphate specific] activity"/>
    <property type="evidence" value="ECO:0007669"/>
    <property type="project" value="UniProtKB-EC"/>
</dbReference>
<dbReference type="PANTHER" id="PTHR10291:SF43">
    <property type="entry name" value="DEHYDRODOLICHYL DIPHOSPHATE SYNTHASE COMPLEX SUBUNIT DHDDS"/>
    <property type="match status" value="1"/>
</dbReference>
<dbReference type="SUPFAM" id="SSF64005">
    <property type="entry name" value="Undecaprenyl diphosphate synthase"/>
    <property type="match status" value="1"/>
</dbReference>
<dbReference type="InterPro" id="IPR001441">
    <property type="entry name" value="UPP_synth-like"/>
</dbReference>